<name>A0A1I5SMW4_9EURY</name>
<dbReference type="RefSeq" id="WP_074878330.1">
    <property type="nucleotide sequence ID" value="NZ_FOXI01000006.1"/>
</dbReference>
<dbReference type="AlphaFoldDB" id="A0A1I5SMW4"/>
<evidence type="ECO:0000313" key="4">
    <source>
        <dbReference type="Proteomes" id="UP000183769"/>
    </source>
</evidence>
<evidence type="ECO:0000259" key="2">
    <source>
        <dbReference type="Pfam" id="PF01370"/>
    </source>
</evidence>
<dbReference type="InterPro" id="IPR036291">
    <property type="entry name" value="NAD(P)-bd_dom_sf"/>
</dbReference>
<dbReference type="SUPFAM" id="SSF51735">
    <property type="entry name" value="NAD(P)-binding Rossmann-fold domains"/>
    <property type="match status" value="1"/>
</dbReference>
<protein>
    <submittedName>
        <fullName evidence="3">NAD dependent epimerase/dehydratase family protein</fullName>
    </submittedName>
</protein>
<dbReference type="CDD" id="cd08946">
    <property type="entry name" value="SDR_e"/>
    <property type="match status" value="1"/>
</dbReference>
<accession>A0A1I5SMW4</accession>
<dbReference type="Proteomes" id="UP000183769">
    <property type="component" value="Unassembled WGS sequence"/>
</dbReference>
<evidence type="ECO:0000313" key="3">
    <source>
        <dbReference type="EMBL" id="SFP72124.1"/>
    </source>
</evidence>
<dbReference type="Gene3D" id="3.40.50.720">
    <property type="entry name" value="NAD(P)-binding Rossmann-like Domain"/>
    <property type="match status" value="1"/>
</dbReference>
<dbReference type="PANTHER" id="PTHR43245">
    <property type="entry name" value="BIFUNCTIONAL POLYMYXIN RESISTANCE PROTEIN ARNA"/>
    <property type="match status" value="1"/>
</dbReference>
<dbReference type="OrthoDB" id="199183at2157"/>
<dbReference type="InterPro" id="IPR050177">
    <property type="entry name" value="Lipid_A_modif_metabolic_enz"/>
</dbReference>
<gene>
    <name evidence="3" type="ORF">SAMN05216277_106205</name>
</gene>
<feature type="domain" description="NAD-dependent epimerase/dehydratase" evidence="2">
    <location>
        <begin position="37"/>
        <end position="231"/>
    </location>
</feature>
<sequence length="287" mass="32107">MRVLVTGSEGRVASGIKQHLDGSLAGAQSAGEGDEDHEFVYLDREDAPDVDYVADVAEYEAIRPAFDGVDAVVHLAANPTTEASWESVQESNIAGTRNVLEAASDAEVERVLFASSIHAAGMWEEEGKPDVYDLDDDTDVTVDDDERPDSYYGVSKAYGEDIGRFYVETREYPKRFYAARIASVRGGNYDNPYGDAERGVENGDWERGSEQYTEQVKRLKGTWLSLRDWAQLVDLCLEDEETEFGIFFATSDNQRSWFDLEHTKELLGYEPQDSASDWQSPPPELLE</sequence>
<feature type="region of interest" description="Disordered" evidence="1">
    <location>
        <begin position="268"/>
        <end position="287"/>
    </location>
</feature>
<reference evidence="4" key="1">
    <citation type="submission" date="2016-10" db="EMBL/GenBank/DDBJ databases">
        <authorList>
            <person name="Varghese N."/>
            <person name="Submissions S."/>
        </authorList>
    </citation>
    <scope>NUCLEOTIDE SEQUENCE [LARGE SCALE GENOMIC DNA]</scope>
    <source>
        <strain evidence="4">CGMCC 1.10329</strain>
    </source>
</reference>
<proteinExistence type="predicted"/>
<dbReference type="Pfam" id="PF01370">
    <property type="entry name" value="Epimerase"/>
    <property type="match status" value="1"/>
</dbReference>
<dbReference type="PANTHER" id="PTHR43245:SF55">
    <property type="entry name" value="NAD(P)-BINDING DOMAIN-CONTAINING PROTEIN"/>
    <property type="match status" value="1"/>
</dbReference>
<dbReference type="InterPro" id="IPR001509">
    <property type="entry name" value="Epimerase_deHydtase"/>
</dbReference>
<organism evidence="3 4">
    <name type="scientific">Halolamina pelagica</name>
    <dbReference type="NCBI Taxonomy" id="699431"/>
    <lineage>
        <taxon>Archaea</taxon>
        <taxon>Methanobacteriati</taxon>
        <taxon>Methanobacteriota</taxon>
        <taxon>Stenosarchaea group</taxon>
        <taxon>Halobacteria</taxon>
        <taxon>Halobacteriales</taxon>
        <taxon>Haloferacaceae</taxon>
    </lineage>
</organism>
<evidence type="ECO:0000256" key="1">
    <source>
        <dbReference type="SAM" id="MobiDB-lite"/>
    </source>
</evidence>
<keyword evidence="4" id="KW-1185">Reference proteome</keyword>
<dbReference type="EMBL" id="FOXI01000006">
    <property type="protein sequence ID" value="SFP72124.1"/>
    <property type="molecule type" value="Genomic_DNA"/>
</dbReference>